<evidence type="ECO:0000256" key="2">
    <source>
        <dbReference type="ARBA" id="ARBA00023015"/>
    </source>
</evidence>
<dbReference type="PROSITE" id="PS50932">
    <property type="entry name" value="HTH_LACI_2"/>
    <property type="match status" value="1"/>
</dbReference>
<gene>
    <name evidence="7" type="ORF">FC84_GL000808</name>
</gene>
<keyword evidence="4" id="KW-0804">Transcription</keyword>
<dbReference type="SUPFAM" id="SSF47413">
    <property type="entry name" value="lambda repressor-like DNA-binding domains"/>
    <property type="match status" value="1"/>
</dbReference>
<reference evidence="7 8" key="1">
    <citation type="journal article" date="2015" name="Genome Announc.">
        <title>Expanding the biotechnology potential of lactobacilli through comparative genomics of 213 strains and associated genera.</title>
        <authorList>
            <person name="Sun Z."/>
            <person name="Harris H.M."/>
            <person name="McCann A."/>
            <person name="Guo C."/>
            <person name="Argimon S."/>
            <person name="Zhang W."/>
            <person name="Yang X."/>
            <person name="Jeffery I.B."/>
            <person name="Cooney J.C."/>
            <person name="Kagawa T.F."/>
            <person name="Liu W."/>
            <person name="Song Y."/>
            <person name="Salvetti E."/>
            <person name="Wrobel A."/>
            <person name="Rasinkangas P."/>
            <person name="Parkhill J."/>
            <person name="Rea M.C."/>
            <person name="O'Sullivan O."/>
            <person name="Ritari J."/>
            <person name="Douillard F.P."/>
            <person name="Paul Ross R."/>
            <person name="Yang R."/>
            <person name="Briner A.E."/>
            <person name="Felis G.E."/>
            <person name="de Vos W.M."/>
            <person name="Barrangou R."/>
            <person name="Klaenhammer T.R."/>
            <person name="Caufield P.W."/>
            <person name="Cui Y."/>
            <person name="Zhang H."/>
            <person name="O'Toole P.W."/>
        </authorList>
    </citation>
    <scope>NUCLEOTIDE SEQUENCE [LARGE SCALE GENOMIC DNA]</scope>
    <source>
        <strain evidence="7 8">DSM 20335</strain>
    </source>
</reference>
<evidence type="ECO:0000256" key="4">
    <source>
        <dbReference type="ARBA" id="ARBA00023163"/>
    </source>
</evidence>
<comment type="caution">
    <text evidence="7">The sequence shown here is derived from an EMBL/GenBank/DDBJ whole genome shotgun (WGS) entry which is preliminary data.</text>
</comment>
<accession>A0A0R2BRL2</accession>
<dbReference type="PRINTS" id="PR00036">
    <property type="entry name" value="HTHLACI"/>
</dbReference>
<evidence type="ECO:0000313" key="8">
    <source>
        <dbReference type="Proteomes" id="UP000051813"/>
    </source>
</evidence>
<dbReference type="InterPro" id="IPR010982">
    <property type="entry name" value="Lambda_DNA-bd_dom_sf"/>
</dbReference>
<evidence type="ECO:0000256" key="1">
    <source>
        <dbReference type="ARBA" id="ARBA00022491"/>
    </source>
</evidence>
<dbReference type="GO" id="GO:0003700">
    <property type="term" value="F:DNA-binding transcription factor activity"/>
    <property type="evidence" value="ECO:0007669"/>
    <property type="project" value="TreeGrafter"/>
</dbReference>
<organism evidence="7 8">
    <name type="scientific">Lapidilactobacillus dextrinicus DSM 20335</name>
    <dbReference type="NCBI Taxonomy" id="1423738"/>
    <lineage>
        <taxon>Bacteria</taxon>
        <taxon>Bacillati</taxon>
        <taxon>Bacillota</taxon>
        <taxon>Bacilli</taxon>
        <taxon>Lactobacillales</taxon>
        <taxon>Lactobacillaceae</taxon>
        <taxon>Lapidilactobacillus</taxon>
    </lineage>
</organism>
<evidence type="ECO:0000256" key="3">
    <source>
        <dbReference type="ARBA" id="ARBA00023125"/>
    </source>
</evidence>
<dbReference type="PANTHER" id="PTHR30146:SF95">
    <property type="entry name" value="RIBOSE OPERON REPRESSOR"/>
    <property type="match status" value="1"/>
</dbReference>
<dbReference type="GO" id="GO:0000976">
    <property type="term" value="F:transcription cis-regulatory region binding"/>
    <property type="evidence" value="ECO:0007669"/>
    <property type="project" value="TreeGrafter"/>
</dbReference>
<dbReference type="PATRIC" id="fig|1423738.3.peg.817"/>
<dbReference type="PROSITE" id="PS00356">
    <property type="entry name" value="HTH_LACI_1"/>
    <property type="match status" value="1"/>
</dbReference>
<dbReference type="PROSITE" id="PS50943">
    <property type="entry name" value="HTH_CROC1"/>
    <property type="match status" value="1"/>
</dbReference>
<feature type="domain" description="HTH lacI-type" evidence="5">
    <location>
        <begin position="7"/>
        <end position="61"/>
    </location>
</feature>
<dbReference type="Gene3D" id="3.40.50.2300">
    <property type="match status" value="2"/>
</dbReference>
<dbReference type="OrthoDB" id="9796186at2"/>
<dbReference type="InterPro" id="IPR001387">
    <property type="entry name" value="Cro/C1-type_HTH"/>
</dbReference>
<evidence type="ECO:0000259" key="5">
    <source>
        <dbReference type="PROSITE" id="PS50932"/>
    </source>
</evidence>
<dbReference type="STRING" id="1423738.FC84_GL000808"/>
<keyword evidence="2" id="KW-0805">Transcription regulation</keyword>
<dbReference type="Proteomes" id="UP000051813">
    <property type="component" value="Unassembled WGS sequence"/>
</dbReference>
<dbReference type="Gene3D" id="1.10.260.40">
    <property type="entry name" value="lambda repressor-like DNA-binding domains"/>
    <property type="match status" value="1"/>
</dbReference>
<dbReference type="EMBL" id="AYYK01000016">
    <property type="protein sequence ID" value="KRM78550.1"/>
    <property type="molecule type" value="Genomic_DNA"/>
</dbReference>
<dbReference type="SUPFAM" id="SSF53822">
    <property type="entry name" value="Periplasmic binding protein-like I"/>
    <property type="match status" value="1"/>
</dbReference>
<sequence>MKLQKNVSIKDVAKAANVSVATVSRIINNNGRFSETTKIKVEQVINELGYEQNKLAVSLRSNESSTIGIMVPDITNEFFAAIVKKCEQRLFSAGYSSIICNTERSPEREQEYFRVLQEHRVDGLIIISSQESVLNLSNYSMLPILYIDRDPHSKSESIVSSDHHEGGKIATQYLLDLNLTPYLVMTRTESSATLDRVRGFKEILLKNSYQDPASHIISLDLTSDQFLKAAPQLNIFLERIAKQKKIGIFAINDNIAYMVIRAATQLGINIPNDLSVIGYDGTSYSEISSPRITTIVQNVDLISEHACSILINQIQDGKKQNNINYHVVSVPVYLDIKESTIKAV</sequence>
<dbReference type="AlphaFoldDB" id="A0A0R2BRL2"/>
<evidence type="ECO:0000313" key="7">
    <source>
        <dbReference type="EMBL" id="KRM78550.1"/>
    </source>
</evidence>
<proteinExistence type="predicted"/>
<dbReference type="InterPro" id="IPR046335">
    <property type="entry name" value="LacI/GalR-like_sensor"/>
</dbReference>
<dbReference type="SMART" id="SM00354">
    <property type="entry name" value="HTH_LACI"/>
    <property type="match status" value="1"/>
</dbReference>
<evidence type="ECO:0000259" key="6">
    <source>
        <dbReference type="PROSITE" id="PS50943"/>
    </source>
</evidence>
<protein>
    <submittedName>
        <fullName evidence="7">LacI family transcriptional regulator</fullName>
    </submittedName>
</protein>
<keyword evidence="1" id="KW-0678">Repressor</keyword>
<keyword evidence="8" id="KW-1185">Reference proteome</keyword>
<dbReference type="Pfam" id="PF00356">
    <property type="entry name" value="LacI"/>
    <property type="match status" value="1"/>
</dbReference>
<dbReference type="CDD" id="cd01392">
    <property type="entry name" value="HTH_LacI"/>
    <property type="match status" value="1"/>
</dbReference>
<keyword evidence="3" id="KW-0238">DNA-binding</keyword>
<dbReference type="InterPro" id="IPR028082">
    <property type="entry name" value="Peripla_BP_I"/>
</dbReference>
<feature type="domain" description="HTH cro/C1-type" evidence="6">
    <location>
        <begin position="4"/>
        <end position="55"/>
    </location>
</feature>
<dbReference type="CDD" id="cd06291">
    <property type="entry name" value="PBP1_Qymf-like"/>
    <property type="match status" value="1"/>
</dbReference>
<dbReference type="Pfam" id="PF13377">
    <property type="entry name" value="Peripla_BP_3"/>
    <property type="match status" value="1"/>
</dbReference>
<dbReference type="RefSeq" id="WP_057757228.1">
    <property type="nucleotide sequence ID" value="NZ_AYYK01000016.1"/>
</dbReference>
<name>A0A0R2BRL2_9LACO</name>
<dbReference type="InterPro" id="IPR000843">
    <property type="entry name" value="HTH_LacI"/>
</dbReference>
<dbReference type="PANTHER" id="PTHR30146">
    <property type="entry name" value="LACI-RELATED TRANSCRIPTIONAL REPRESSOR"/>
    <property type="match status" value="1"/>
</dbReference>